<reference evidence="2" key="1">
    <citation type="journal article" date="2016" name="Nature">
        <title>Genome evolution in the allotetraploid frog Xenopus laevis.</title>
        <authorList>
            <person name="Session A.M."/>
            <person name="Uno Y."/>
            <person name="Kwon T."/>
            <person name="Chapman J.A."/>
            <person name="Toyoda A."/>
            <person name="Takahashi S."/>
            <person name="Fukui A."/>
            <person name="Hikosaka A."/>
            <person name="Suzuki A."/>
            <person name="Kondo M."/>
            <person name="van Heeringen S.J."/>
            <person name="Quigley I."/>
            <person name="Heinz S."/>
            <person name="Ogino H."/>
            <person name="Ochi H."/>
            <person name="Hellsten U."/>
            <person name="Lyons J.B."/>
            <person name="Simakov O."/>
            <person name="Putnam N."/>
            <person name="Stites J."/>
            <person name="Kuroki Y."/>
            <person name="Tanaka T."/>
            <person name="Michiue T."/>
            <person name="Watanabe M."/>
            <person name="Bogdanovic O."/>
            <person name="Lister R."/>
            <person name="Georgiou G."/>
            <person name="Paranjpe S.S."/>
            <person name="van Kruijsbergen I."/>
            <person name="Shu S."/>
            <person name="Carlson J."/>
            <person name="Kinoshita T."/>
            <person name="Ohta Y."/>
            <person name="Mawaribuchi S."/>
            <person name="Jenkins J."/>
            <person name="Grimwood J."/>
            <person name="Schmutz J."/>
            <person name="Mitros T."/>
            <person name="Mozaffari S.V."/>
            <person name="Suzuki Y."/>
            <person name="Haramoto Y."/>
            <person name="Yamamoto T.S."/>
            <person name="Takagi C."/>
            <person name="Heald R."/>
            <person name="Miller K."/>
            <person name="Haudenschild C."/>
            <person name="Kitzman J."/>
            <person name="Nakayama T."/>
            <person name="Izutsu Y."/>
            <person name="Robert J."/>
            <person name="Fortriede J."/>
            <person name="Burns K."/>
            <person name="Lotay V."/>
            <person name="Karimi K."/>
            <person name="Yasuoka Y."/>
            <person name="Dichmann D.S."/>
            <person name="Flajnik M.F."/>
            <person name="Houston D.W."/>
            <person name="Shendure J."/>
            <person name="DuPasquier L."/>
            <person name="Vize P.D."/>
            <person name="Zorn A.M."/>
            <person name="Ito M."/>
            <person name="Marcotte E.M."/>
            <person name="Wallingford J.B."/>
            <person name="Ito Y."/>
            <person name="Asashima M."/>
            <person name="Ueno N."/>
            <person name="Matsuda Y."/>
            <person name="Veenstra G.J."/>
            <person name="Fujiyama A."/>
            <person name="Harland R.M."/>
            <person name="Taira M."/>
            <person name="Rokhsar D.S."/>
        </authorList>
    </citation>
    <scope>NUCLEOTIDE SEQUENCE [LARGE SCALE GENOMIC DNA]</scope>
    <source>
        <strain evidence="2">J</strain>
    </source>
</reference>
<name>A0A974DAB9_XENLA</name>
<dbReference type="AlphaFoldDB" id="A0A974DAB9"/>
<dbReference type="EMBL" id="CM004471">
    <property type="protein sequence ID" value="OCT87096.1"/>
    <property type="molecule type" value="Genomic_DNA"/>
</dbReference>
<gene>
    <name evidence="1" type="ORF">XELAEV_18020790mg</name>
</gene>
<protein>
    <submittedName>
        <fullName evidence="1">Uncharacterized protein</fullName>
    </submittedName>
</protein>
<organism evidence="1 2">
    <name type="scientific">Xenopus laevis</name>
    <name type="common">African clawed frog</name>
    <dbReference type="NCBI Taxonomy" id="8355"/>
    <lineage>
        <taxon>Eukaryota</taxon>
        <taxon>Metazoa</taxon>
        <taxon>Chordata</taxon>
        <taxon>Craniata</taxon>
        <taxon>Vertebrata</taxon>
        <taxon>Euteleostomi</taxon>
        <taxon>Amphibia</taxon>
        <taxon>Batrachia</taxon>
        <taxon>Anura</taxon>
        <taxon>Pipoidea</taxon>
        <taxon>Pipidae</taxon>
        <taxon>Xenopodinae</taxon>
        <taxon>Xenopus</taxon>
        <taxon>Xenopus</taxon>
    </lineage>
</organism>
<accession>A0A974DAB9</accession>
<evidence type="ECO:0000313" key="2">
    <source>
        <dbReference type="Proteomes" id="UP000694892"/>
    </source>
</evidence>
<dbReference type="Proteomes" id="UP000694892">
    <property type="component" value="Chromosome 3S"/>
</dbReference>
<sequence>MSGISTHGSKIVRILDSYDQIFASMASLSLLYVPGLQPFCKQAAHTLMQPLQLDFHDSYNLTIVLYCISTFVKWGQQTSQILSVQ</sequence>
<proteinExistence type="predicted"/>
<evidence type="ECO:0000313" key="1">
    <source>
        <dbReference type="EMBL" id="OCT87096.1"/>
    </source>
</evidence>